<keyword evidence="2" id="KW-1185">Reference proteome</keyword>
<feature type="non-terminal residue" evidence="1">
    <location>
        <position position="55"/>
    </location>
</feature>
<protein>
    <recommendedName>
        <fullName evidence="3">Integrase zinc-binding domain-containing protein</fullName>
    </recommendedName>
</protein>
<proteinExistence type="predicted"/>
<name>A0A4P9WRB3_9FUNG</name>
<gene>
    <name evidence="1" type="ORF">BDK51DRAFT_10553</name>
</gene>
<evidence type="ECO:0008006" key="3">
    <source>
        <dbReference type="Google" id="ProtNLM"/>
    </source>
</evidence>
<evidence type="ECO:0000313" key="2">
    <source>
        <dbReference type="Proteomes" id="UP000269721"/>
    </source>
</evidence>
<accession>A0A4P9WRB3</accession>
<dbReference type="Proteomes" id="UP000269721">
    <property type="component" value="Unassembled WGS sequence"/>
</dbReference>
<reference evidence="2" key="1">
    <citation type="journal article" date="2018" name="Nat. Microbiol.">
        <title>Leveraging single-cell genomics to expand the fungal tree of life.</title>
        <authorList>
            <person name="Ahrendt S.R."/>
            <person name="Quandt C.A."/>
            <person name="Ciobanu D."/>
            <person name="Clum A."/>
            <person name="Salamov A."/>
            <person name="Andreopoulos B."/>
            <person name="Cheng J.F."/>
            <person name="Woyke T."/>
            <person name="Pelin A."/>
            <person name="Henrissat B."/>
            <person name="Reynolds N.K."/>
            <person name="Benny G.L."/>
            <person name="Smith M.E."/>
            <person name="James T.Y."/>
            <person name="Grigoriev I.V."/>
        </authorList>
    </citation>
    <scope>NUCLEOTIDE SEQUENCE [LARGE SCALE GENOMIC DNA]</scope>
</reference>
<sequence length="55" mass="6213">WPSYKQALRAYARSCDACQHSKTPKRTLQGLLNLLPILDQPWSTVAMEFASLPLP</sequence>
<dbReference type="EMBL" id="KZ993829">
    <property type="protein sequence ID" value="RKO94733.1"/>
    <property type="molecule type" value="Genomic_DNA"/>
</dbReference>
<dbReference type="OrthoDB" id="4022548at2759"/>
<evidence type="ECO:0000313" key="1">
    <source>
        <dbReference type="EMBL" id="RKO94733.1"/>
    </source>
</evidence>
<organism evidence="1 2">
    <name type="scientific">Blyttiomyces helicus</name>
    <dbReference type="NCBI Taxonomy" id="388810"/>
    <lineage>
        <taxon>Eukaryota</taxon>
        <taxon>Fungi</taxon>
        <taxon>Fungi incertae sedis</taxon>
        <taxon>Chytridiomycota</taxon>
        <taxon>Chytridiomycota incertae sedis</taxon>
        <taxon>Chytridiomycetes</taxon>
        <taxon>Chytridiomycetes incertae sedis</taxon>
        <taxon>Blyttiomyces</taxon>
    </lineage>
</organism>
<feature type="non-terminal residue" evidence="1">
    <location>
        <position position="1"/>
    </location>
</feature>
<dbReference type="AlphaFoldDB" id="A0A4P9WRB3"/>